<keyword evidence="10" id="KW-1185">Reference proteome</keyword>
<dbReference type="Pfam" id="PF00460">
    <property type="entry name" value="Flg_bb_rod"/>
    <property type="match status" value="1"/>
</dbReference>
<feature type="domain" description="Flagellar hook protein FlgE D2" evidence="8">
    <location>
        <begin position="179"/>
        <end position="323"/>
    </location>
</feature>
<evidence type="ECO:0000259" key="6">
    <source>
        <dbReference type="Pfam" id="PF00460"/>
    </source>
</evidence>
<organism evidence="9 10">
    <name type="scientific">Yoonia litorea</name>
    <dbReference type="NCBI Taxonomy" id="1123755"/>
    <lineage>
        <taxon>Bacteria</taxon>
        <taxon>Pseudomonadati</taxon>
        <taxon>Pseudomonadota</taxon>
        <taxon>Alphaproteobacteria</taxon>
        <taxon>Rhodobacterales</taxon>
        <taxon>Paracoccaceae</taxon>
        <taxon>Yoonia</taxon>
    </lineage>
</organism>
<dbReference type="InterPro" id="IPR010930">
    <property type="entry name" value="Flg_bb/hook_C_dom"/>
</dbReference>
<dbReference type="Pfam" id="PF07559">
    <property type="entry name" value="FlgE_D2"/>
    <property type="match status" value="1"/>
</dbReference>
<dbReference type="InterPro" id="IPR037925">
    <property type="entry name" value="FlgE/F/G-like"/>
</dbReference>
<accession>A0A1I6MU95</accession>
<dbReference type="OrthoDB" id="8372879at2"/>
<feature type="domain" description="Flagellar basal body rod protein N-terminal" evidence="6">
    <location>
        <begin position="7"/>
        <end position="37"/>
    </location>
</feature>
<dbReference type="InterPro" id="IPR001444">
    <property type="entry name" value="Flag_bb_rod_N"/>
</dbReference>
<comment type="similarity">
    <text evidence="2 5">Belongs to the flagella basal body rod proteins family.</text>
</comment>
<comment type="subcellular location">
    <subcellularLocation>
        <location evidence="1 5">Bacterial flagellum basal body</location>
    </subcellularLocation>
</comment>
<dbReference type="RefSeq" id="WP_090208112.1">
    <property type="nucleotide sequence ID" value="NZ_FOZM01000002.1"/>
</dbReference>
<dbReference type="EMBL" id="FOZM01000002">
    <property type="protein sequence ID" value="SFS19296.1"/>
    <property type="molecule type" value="Genomic_DNA"/>
</dbReference>
<protein>
    <recommendedName>
        <fullName evidence="3 5">Flagellar hook protein FlgE</fullName>
    </recommendedName>
</protein>
<dbReference type="PANTHER" id="PTHR30435">
    <property type="entry name" value="FLAGELLAR PROTEIN"/>
    <property type="match status" value="1"/>
</dbReference>
<dbReference type="InterPro" id="IPR011491">
    <property type="entry name" value="FlgE_D2"/>
</dbReference>
<evidence type="ECO:0000256" key="4">
    <source>
        <dbReference type="ARBA" id="ARBA00023143"/>
    </source>
</evidence>
<evidence type="ECO:0000259" key="8">
    <source>
        <dbReference type="Pfam" id="PF07559"/>
    </source>
</evidence>
<feature type="domain" description="Flagellar basal-body/hook protein C-terminal" evidence="7">
    <location>
        <begin position="402"/>
        <end position="442"/>
    </location>
</feature>
<evidence type="ECO:0000259" key="7">
    <source>
        <dbReference type="Pfam" id="PF06429"/>
    </source>
</evidence>
<dbReference type="InterPro" id="IPR019776">
    <property type="entry name" value="Flagellar_basal_body_rod_CS"/>
</dbReference>
<evidence type="ECO:0000256" key="5">
    <source>
        <dbReference type="RuleBase" id="RU362116"/>
    </source>
</evidence>
<dbReference type="Pfam" id="PF06429">
    <property type="entry name" value="Flg_bbr_C"/>
    <property type="match status" value="1"/>
</dbReference>
<dbReference type="STRING" id="1123755.SAMN05444714_2147"/>
<dbReference type="GO" id="GO:0071978">
    <property type="term" value="P:bacterial-type flagellum-dependent swarming motility"/>
    <property type="evidence" value="ECO:0007669"/>
    <property type="project" value="TreeGrafter"/>
</dbReference>
<keyword evidence="9" id="KW-0969">Cilium</keyword>
<comment type="function">
    <text evidence="5">A flexible structure which links the flagellar filament to the drive apparatus in the basal body.</text>
</comment>
<evidence type="ECO:0000256" key="3">
    <source>
        <dbReference type="ARBA" id="ARBA00019015"/>
    </source>
</evidence>
<name>A0A1I6MU95_9RHOB</name>
<dbReference type="Gene3D" id="2.60.98.20">
    <property type="entry name" value="Flagellar hook protein FlgE"/>
    <property type="match status" value="1"/>
</dbReference>
<dbReference type="Proteomes" id="UP000198926">
    <property type="component" value="Unassembled WGS sequence"/>
</dbReference>
<dbReference type="SUPFAM" id="SSF117143">
    <property type="entry name" value="Flagellar hook protein flgE"/>
    <property type="match status" value="1"/>
</dbReference>
<sequence>MTISSSLNASVAGLAANASRLATISDNISNSSTYGYKRAVTDFQSMVIESGQGTYSAGGVRTTTARLIDERGALVSTSNPTDLAVRGRGMLPVTSETSVAVGNGDDPLFLTTTGSFRPDDQGYLRTSGGLVLLGVPASPDGTIPNYPRDSIDGLVPVQINANQFAGEATTRVDLSVNLPATSTREGSAGDTETLSVEYFDNLGASSNLNFTFTPTVPANGASNEWTMVIRDSETDTDADGLPDIVGEYTLTFDDTRGGGGTLASVAFADPLNPVGGSYDPTTGALNINVDGGPMEINIGELGSSIGLTQLSDAFAPVSISKNGTPVGSLTSIEVDQNGFVRASFDIGINRVLYQIPLVDVPNVNGLETLDQQSYRVTPDSGSFFLWDAGDGPTGDIVGFAREESATDVAGELTELIQTQRAYSSNAKVIQTVDEMLQETTNIKR</sequence>
<proteinExistence type="inferred from homology"/>
<dbReference type="PROSITE" id="PS00588">
    <property type="entry name" value="FLAGELLA_BB_ROD"/>
    <property type="match status" value="1"/>
</dbReference>
<dbReference type="NCBIfam" id="TIGR03506">
    <property type="entry name" value="FlgEFG_subfam"/>
    <property type="match status" value="1"/>
</dbReference>
<evidence type="ECO:0000313" key="9">
    <source>
        <dbReference type="EMBL" id="SFS19296.1"/>
    </source>
</evidence>
<dbReference type="InterPro" id="IPR020013">
    <property type="entry name" value="Flagellar_FlgE/F/G"/>
</dbReference>
<evidence type="ECO:0000256" key="1">
    <source>
        <dbReference type="ARBA" id="ARBA00004117"/>
    </source>
</evidence>
<evidence type="ECO:0000313" key="10">
    <source>
        <dbReference type="Proteomes" id="UP000198926"/>
    </source>
</evidence>
<dbReference type="GO" id="GO:0005829">
    <property type="term" value="C:cytosol"/>
    <property type="evidence" value="ECO:0007669"/>
    <property type="project" value="TreeGrafter"/>
</dbReference>
<dbReference type="GO" id="GO:0009425">
    <property type="term" value="C:bacterial-type flagellum basal body"/>
    <property type="evidence" value="ECO:0007669"/>
    <property type="project" value="UniProtKB-SubCell"/>
</dbReference>
<keyword evidence="4 5" id="KW-0975">Bacterial flagellum</keyword>
<dbReference type="GO" id="GO:0009424">
    <property type="term" value="C:bacterial-type flagellum hook"/>
    <property type="evidence" value="ECO:0007669"/>
    <property type="project" value="TreeGrafter"/>
</dbReference>
<gene>
    <name evidence="9" type="ORF">SAMN05444714_2147</name>
</gene>
<dbReference type="InterPro" id="IPR037058">
    <property type="entry name" value="Falgellar_hook_FlgE_sf"/>
</dbReference>
<evidence type="ECO:0000256" key="2">
    <source>
        <dbReference type="ARBA" id="ARBA00009677"/>
    </source>
</evidence>
<keyword evidence="9" id="KW-0966">Cell projection</keyword>
<dbReference type="AlphaFoldDB" id="A0A1I6MU95"/>
<dbReference type="PANTHER" id="PTHR30435:SF1">
    <property type="entry name" value="FLAGELLAR HOOK PROTEIN FLGE"/>
    <property type="match status" value="1"/>
</dbReference>
<keyword evidence="9" id="KW-0282">Flagellum</keyword>
<reference evidence="9 10" key="1">
    <citation type="submission" date="2016-10" db="EMBL/GenBank/DDBJ databases">
        <authorList>
            <person name="de Groot N.N."/>
        </authorList>
    </citation>
    <scope>NUCLEOTIDE SEQUENCE [LARGE SCALE GENOMIC DNA]</scope>
    <source>
        <strain evidence="9 10">DSM 29433</strain>
    </source>
</reference>